<accession>A0A511QJU4</accession>
<keyword evidence="2 3" id="KW-0472">Membrane</keyword>
<organism evidence="6 7">
    <name type="scientific">Vibrio sagamiensis NBRC 104589</name>
    <dbReference type="NCBI Taxonomy" id="1219064"/>
    <lineage>
        <taxon>Bacteria</taxon>
        <taxon>Pseudomonadati</taxon>
        <taxon>Pseudomonadota</taxon>
        <taxon>Gammaproteobacteria</taxon>
        <taxon>Vibrionales</taxon>
        <taxon>Vibrionaceae</taxon>
        <taxon>Vibrio</taxon>
    </lineage>
</organism>
<feature type="signal peptide" evidence="4">
    <location>
        <begin position="1"/>
        <end position="21"/>
    </location>
</feature>
<dbReference type="EMBL" id="BJXJ01000056">
    <property type="protein sequence ID" value="GEM77457.1"/>
    <property type="molecule type" value="Genomic_DNA"/>
</dbReference>
<dbReference type="RefSeq" id="WP_039981858.1">
    <property type="nucleotide sequence ID" value="NZ_BAOJ01000071.1"/>
</dbReference>
<dbReference type="PRINTS" id="PR01021">
    <property type="entry name" value="OMPADOMAIN"/>
</dbReference>
<keyword evidence="4" id="KW-0732">Signal</keyword>
<dbReference type="Pfam" id="PF00691">
    <property type="entry name" value="OmpA"/>
    <property type="match status" value="1"/>
</dbReference>
<evidence type="ECO:0000256" key="1">
    <source>
        <dbReference type="ARBA" id="ARBA00004370"/>
    </source>
</evidence>
<comment type="subcellular location">
    <subcellularLocation>
        <location evidence="1">Membrane</location>
    </subcellularLocation>
</comment>
<dbReference type="Proteomes" id="UP000321922">
    <property type="component" value="Unassembled WGS sequence"/>
</dbReference>
<evidence type="ECO:0000259" key="5">
    <source>
        <dbReference type="PROSITE" id="PS51123"/>
    </source>
</evidence>
<evidence type="ECO:0000256" key="4">
    <source>
        <dbReference type="SAM" id="SignalP"/>
    </source>
</evidence>
<reference evidence="6 7" key="1">
    <citation type="submission" date="2019-07" db="EMBL/GenBank/DDBJ databases">
        <title>Whole genome shotgun sequence of Vibrio sagamiensis NBRC 104589.</title>
        <authorList>
            <person name="Hosoyama A."/>
            <person name="Uohara A."/>
            <person name="Ohji S."/>
            <person name="Ichikawa N."/>
        </authorList>
    </citation>
    <scope>NUCLEOTIDE SEQUENCE [LARGE SCALE GENOMIC DNA]</scope>
    <source>
        <strain evidence="6 7">NBRC 104589</strain>
    </source>
</reference>
<dbReference type="InterPro" id="IPR036737">
    <property type="entry name" value="OmpA-like_sf"/>
</dbReference>
<gene>
    <name evidence="6" type="ORF">VSA01S_35690</name>
</gene>
<feature type="chain" id="PRO_5022080971" evidence="4">
    <location>
        <begin position="22"/>
        <end position="260"/>
    </location>
</feature>
<evidence type="ECO:0000313" key="7">
    <source>
        <dbReference type="Proteomes" id="UP000321922"/>
    </source>
</evidence>
<dbReference type="PROSITE" id="PS51257">
    <property type="entry name" value="PROKAR_LIPOPROTEIN"/>
    <property type="match status" value="1"/>
</dbReference>
<evidence type="ECO:0000313" key="6">
    <source>
        <dbReference type="EMBL" id="GEM77457.1"/>
    </source>
</evidence>
<dbReference type="OrthoDB" id="6454121at2"/>
<dbReference type="InterPro" id="IPR006665">
    <property type="entry name" value="OmpA-like"/>
</dbReference>
<name>A0A511QJU4_9VIBR</name>
<sequence length="260" mass="29802">MKKIKKISLSLTFLATLSACSNQIRDDNVILDYDWQSDVYNLVIAEVADADNAEFWVRQEPEYSNGSPHYKACVEIAQPTEKNRFYIANLNTYGLTEVKNCNKNYLARANIINPNQSKAYDIDSWKAKAFADQKWYTSFGISKSITNDSSLMLKFEDLFFVNEARLTSRAQNTLITLITELQKWPIEQVTVYGIADSSGNYPMNRKLADQRAKVTRSFLIEEGLRNVPIAIRGSVENGQKTKEQRVTQRRFMIEVKLKAI</sequence>
<comment type="caution">
    <text evidence="6">The sequence shown here is derived from an EMBL/GenBank/DDBJ whole genome shotgun (WGS) entry which is preliminary data.</text>
</comment>
<proteinExistence type="predicted"/>
<evidence type="ECO:0000256" key="2">
    <source>
        <dbReference type="ARBA" id="ARBA00023136"/>
    </source>
</evidence>
<dbReference type="Gene3D" id="3.30.1330.60">
    <property type="entry name" value="OmpA-like domain"/>
    <property type="match status" value="1"/>
</dbReference>
<dbReference type="PROSITE" id="PS51123">
    <property type="entry name" value="OMPA_2"/>
    <property type="match status" value="1"/>
</dbReference>
<evidence type="ECO:0000256" key="3">
    <source>
        <dbReference type="PROSITE-ProRule" id="PRU00473"/>
    </source>
</evidence>
<dbReference type="InterPro" id="IPR006664">
    <property type="entry name" value="OMP_bac"/>
</dbReference>
<feature type="domain" description="OmpA-like" evidence="5">
    <location>
        <begin position="146"/>
        <end position="259"/>
    </location>
</feature>
<dbReference type="SUPFAM" id="SSF103088">
    <property type="entry name" value="OmpA-like"/>
    <property type="match status" value="1"/>
</dbReference>
<dbReference type="AlphaFoldDB" id="A0A511QJU4"/>
<protein>
    <submittedName>
        <fullName evidence="6">Outer membrane protein</fullName>
    </submittedName>
</protein>
<keyword evidence="7" id="KW-1185">Reference proteome</keyword>
<dbReference type="GO" id="GO:0016020">
    <property type="term" value="C:membrane"/>
    <property type="evidence" value="ECO:0007669"/>
    <property type="project" value="UniProtKB-SubCell"/>
</dbReference>